<gene>
    <name evidence="1" type="ORF">CKAH01_07904</name>
</gene>
<dbReference type="EMBL" id="VYYT01000445">
    <property type="protein sequence ID" value="KAK2735120.1"/>
    <property type="molecule type" value="Genomic_DNA"/>
</dbReference>
<comment type="caution">
    <text evidence="1">The sequence shown here is derived from an EMBL/GenBank/DDBJ whole genome shotgun (WGS) entry which is preliminary data.</text>
</comment>
<accession>A0AAD9Y2E7</accession>
<evidence type="ECO:0000313" key="1">
    <source>
        <dbReference type="EMBL" id="KAK2735120.1"/>
    </source>
</evidence>
<name>A0AAD9Y2E7_COLKA</name>
<sequence length="242" mass="27448">MGKRVYPRTIVEEVPSHDGKPCYAAWEMTEMDPETQTPPDASNRPKWSIQIYETTPAAGEREYIKAIAKKIEERTRRDRDRRGARNRIEVHGFPLPADLPDAERVALCAEHHRAEVAVRNASGVVDFFIPPSFSELWEHHLIIIDNPGTGEPNGGAFLAVSFDMRPEAAAESPAEDPAEPDYDISRYTGKCLGDRLWDSMSFIEYFYDSYVENGTIYSDLEKWRREAEAGGDIQEVEQREGA</sequence>
<dbReference type="Proteomes" id="UP001281614">
    <property type="component" value="Unassembled WGS sequence"/>
</dbReference>
<organism evidence="1 2">
    <name type="scientific">Colletotrichum kahawae</name>
    <name type="common">Coffee berry disease fungus</name>
    <dbReference type="NCBI Taxonomy" id="34407"/>
    <lineage>
        <taxon>Eukaryota</taxon>
        <taxon>Fungi</taxon>
        <taxon>Dikarya</taxon>
        <taxon>Ascomycota</taxon>
        <taxon>Pezizomycotina</taxon>
        <taxon>Sordariomycetes</taxon>
        <taxon>Hypocreomycetidae</taxon>
        <taxon>Glomerellales</taxon>
        <taxon>Glomerellaceae</taxon>
        <taxon>Colletotrichum</taxon>
        <taxon>Colletotrichum gloeosporioides species complex</taxon>
    </lineage>
</organism>
<proteinExistence type="predicted"/>
<reference evidence="1" key="1">
    <citation type="submission" date="2023-02" db="EMBL/GenBank/DDBJ databases">
        <title>Colletotrichum kahawae CIFC_Que2 genome sequencing and assembly.</title>
        <authorList>
            <person name="Baroncelli R."/>
        </authorList>
    </citation>
    <scope>NUCLEOTIDE SEQUENCE</scope>
    <source>
        <strain evidence="1">CIFC_Que2</strain>
    </source>
</reference>
<protein>
    <submittedName>
        <fullName evidence="1">Uncharacterized protein</fullName>
    </submittedName>
</protein>
<evidence type="ECO:0000313" key="2">
    <source>
        <dbReference type="Proteomes" id="UP001281614"/>
    </source>
</evidence>
<dbReference type="AlphaFoldDB" id="A0AAD9Y2E7"/>
<keyword evidence="2" id="KW-1185">Reference proteome</keyword>